<dbReference type="PANTHER" id="PTHR31286:SF173">
    <property type="entry name" value="DUF4283 DOMAIN-CONTAINING PROTEIN"/>
    <property type="match status" value="1"/>
</dbReference>
<evidence type="ECO:0000259" key="1">
    <source>
        <dbReference type="Pfam" id="PF14111"/>
    </source>
</evidence>
<sequence length="155" mass="17945">MSAAWQQWRPQLQNPGDSDHVVDDDLISLDDDDIDLLEDDIQTGEADGIPFIVFSDRVKDLAINTMEFTLVLKVLGHRVSYTTFFNRITGIWKPSHQIKLIDIENDYFLVKFSSRSDYIHALTDVPWTIFGHYITVEPWSVDFNPQQDYPSHIMA</sequence>
<dbReference type="InterPro" id="IPR040256">
    <property type="entry name" value="At4g02000-like"/>
</dbReference>
<evidence type="ECO:0000313" key="2">
    <source>
        <dbReference type="EMBL" id="KAK9011949.1"/>
    </source>
</evidence>
<dbReference type="InterPro" id="IPR025558">
    <property type="entry name" value="DUF4283"/>
</dbReference>
<feature type="domain" description="DUF4283" evidence="1">
    <location>
        <begin position="66"/>
        <end position="147"/>
    </location>
</feature>
<protein>
    <recommendedName>
        <fullName evidence="1">DUF4283 domain-containing protein</fullName>
    </recommendedName>
</protein>
<reference evidence="2 3" key="1">
    <citation type="journal article" date="2024" name="G3 (Bethesda)">
        <title>Genome assembly of Hibiscus sabdariffa L. provides insights into metabolisms of medicinal natural products.</title>
        <authorList>
            <person name="Kim T."/>
        </authorList>
    </citation>
    <scope>NUCLEOTIDE SEQUENCE [LARGE SCALE GENOMIC DNA]</scope>
    <source>
        <strain evidence="2">TK-2024</strain>
        <tissue evidence="2">Old leaves</tissue>
    </source>
</reference>
<dbReference type="Pfam" id="PF14111">
    <property type="entry name" value="DUF4283"/>
    <property type="match status" value="1"/>
</dbReference>
<dbReference type="Proteomes" id="UP001396334">
    <property type="component" value="Unassembled WGS sequence"/>
</dbReference>
<proteinExistence type="predicted"/>
<organism evidence="2 3">
    <name type="scientific">Hibiscus sabdariffa</name>
    <name type="common">roselle</name>
    <dbReference type="NCBI Taxonomy" id="183260"/>
    <lineage>
        <taxon>Eukaryota</taxon>
        <taxon>Viridiplantae</taxon>
        <taxon>Streptophyta</taxon>
        <taxon>Embryophyta</taxon>
        <taxon>Tracheophyta</taxon>
        <taxon>Spermatophyta</taxon>
        <taxon>Magnoliopsida</taxon>
        <taxon>eudicotyledons</taxon>
        <taxon>Gunneridae</taxon>
        <taxon>Pentapetalae</taxon>
        <taxon>rosids</taxon>
        <taxon>malvids</taxon>
        <taxon>Malvales</taxon>
        <taxon>Malvaceae</taxon>
        <taxon>Malvoideae</taxon>
        <taxon>Hibiscus</taxon>
    </lineage>
</organism>
<dbReference type="EMBL" id="JBBPBN010000022">
    <property type="protein sequence ID" value="KAK9011949.1"/>
    <property type="molecule type" value="Genomic_DNA"/>
</dbReference>
<evidence type="ECO:0000313" key="3">
    <source>
        <dbReference type="Proteomes" id="UP001396334"/>
    </source>
</evidence>
<comment type="caution">
    <text evidence="2">The sequence shown here is derived from an EMBL/GenBank/DDBJ whole genome shotgun (WGS) entry which is preliminary data.</text>
</comment>
<gene>
    <name evidence="2" type="ORF">V6N11_040020</name>
</gene>
<dbReference type="PANTHER" id="PTHR31286">
    <property type="entry name" value="GLYCINE-RICH CELL WALL STRUCTURAL PROTEIN 1.8-LIKE"/>
    <property type="match status" value="1"/>
</dbReference>
<accession>A0ABR2RGP6</accession>
<name>A0ABR2RGP6_9ROSI</name>
<keyword evidence="3" id="KW-1185">Reference proteome</keyword>